<evidence type="ECO:0000256" key="1">
    <source>
        <dbReference type="SAM" id="MobiDB-lite"/>
    </source>
</evidence>
<organism evidence="5 6">
    <name type="scientific">Agrococcus terreus</name>
    <dbReference type="NCBI Taxonomy" id="574649"/>
    <lineage>
        <taxon>Bacteria</taxon>
        <taxon>Bacillati</taxon>
        <taxon>Actinomycetota</taxon>
        <taxon>Actinomycetes</taxon>
        <taxon>Micrococcales</taxon>
        <taxon>Microbacteriaceae</taxon>
        <taxon>Agrococcus</taxon>
    </lineage>
</organism>
<dbReference type="InterPro" id="IPR001322">
    <property type="entry name" value="Lamin_tail_dom"/>
</dbReference>
<feature type="domain" description="LTD" evidence="4">
    <location>
        <begin position="245"/>
        <end position="385"/>
    </location>
</feature>
<evidence type="ECO:0000256" key="2">
    <source>
        <dbReference type="SAM" id="Phobius"/>
    </source>
</evidence>
<keyword evidence="2" id="KW-0472">Membrane</keyword>
<feature type="region of interest" description="Disordered" evidence="1">
    <location>
        <begin position="1426"/>
        <end position="1470"/>
    </location>
</feature>
<dbReference type="PANTHER" id="PTHR43143:SF5">
    <property type="entry name" value="SECRETED PROTEIN"/>
    <property type="match status" value="1"/>
</dbReference>
<dbReference type="Proteomes" id="UP000626982">
    <property type="component" value="Unassembled WGS sequence"/>
</dbReference>
<dbReference type="PIRSF" id="PIRSF036444">
    <property type="entry name" value="Pesterase_YvnB"/>
    <property type="match status" value="1"/>
</dbReference>
<feature type="domain" description="LTD" evidence="4">
    <location>
        <begin position="31"/>
        <end position="199"/>
    </location>
</feature>
<reference evidence="6" key="1">
    <citation type="journal article" date="2019" name="Int. J. Syst. Evol. Microbiol.">
        <title>The Global Catalogue of Microorganisms (GCM) 10K type strain sequencing project: providing services to taxonomists for standard genome sequencing and annotation.</title>
        <authorList>
            <consortium name="The Broad Institute Genomics Platform"/>
            <consortium name="The Broad Institute Genome Sequencing Center for Infectious Disease"/>
            <person name="Wu L."/>
            <person name="Ma J."/>
        </authorList>
    </citation>
    <scope>NUCLEOTIDE SEQUENCE [LARGE SCALE GENOMIC DNA]</scope>
    <source>
        <strain evidence="6">CGMCC 1.6960</strain>
    </source>
</reference>
<dbReference type="EMBL" id="BMLM01000001">
    <property type="protein sequence ID" value="GGN79776.1"/>
    <property type="molecule type" value="Genomic_DNA"/>
</dbReference>
<sequence length="1498" mass="156975">MTPRTPSVRRTRTGAAAVALVALGASLLVPATAATAAPAATWPLVVTEIVPNPTGADHFEYVEVVNTTDAPLTLGDGGYELAYGYADDDDTSRDVPLSAPAGTVIPAGGAAVLWLSYTSSNGSVDSPSFSEDDFRAFWAERGGAEDYQLVRVTGQAGMANGGGRSIRVLGPDGAIVGWSFYPSGSTGEDEAAQFRTPEDAGERSMPLLAGNAAPSPGIVDPAQLEDRSPAPEPEPEPEPQPEPGEPIPGPAPDSTVGTLLLTELVVDSTNVGGSDGYEFIELYNTTTEPVPMADHRLRYLYPDSGSSALWALEPSDAVIAPGGALVIWVKNGGNADLDRDDFNAFWGTSIPEAGLVETAVGGMANGSARGMEVITATGVPVSTGFYNMGGARDVETDRGLAYGVDPEDFGQQRLLGSRAATPGAVEADQVPTELTVPAPDAAAPTVDDRTVDRIQPGEAFAIEATIADDTLVRRVTLQLRSDLDEGFTDVNLERGEGDAYAHAIEAVDLTGKAWYEYRFVASDGRNVAETEVVRVPVEGVDTSPVRLSVEDGDLLSGTASVSAAGESYPSGVELAIDGAAVSPTAPQLERAPVFAIDVTATDARFRNAIVLPGEGATVDERCRAGDVLTIFERGTYAATETITAEVPLDAIALGEGLELLVSAGTKAWPCEDANENNDDFSFSNPRLVLPDGRTLQPDGYAGGSIAMGDSNDGQYDTYPASFAIPDDAFVAVAHAWDTTVAADGEHVVSATDGSASAEAHVVVDNTAPEVTTTATADRVDGERLQGAIVLDAEATDATSEVAEVVATLDGVEVALPHETSTTELAAGEHRLVVTATDAAGNASEETRTFTTAVEDPAVELLSPADGATVAGDEVELSARATDPTGDDLDVVFREGHAFDAADAAVTASAGETRDALAPPADREGVELDAAQREALAAIGGGTVATASADALPYQAFDVAVPEGASDATLRVRWDGSANAGAKVLLHVWNAAGGAWERVDEHSTTAEGETFALAAEVAAADRVVDGTARFLVQHSEGWAGAPQSDRGTAVTPAHPDDTPRGDYDFTLGWESDTQYYNEEFYDHQLAIHQYFLEQREAIDLQYVFHTGDIVDERDQGYQWENADAAYRMLDEARLPYGVLAGNHDVGNFEEDYGTYGQYFGEARYAGSPWYAESYEDNRGHVDLFTAGGIDFVVVAMSWDPGDAEIAWMNEVLAQHPERVGIINLHEYLLTTGGLGPVPQRVQDEVVATNPNVSMVMSGHYHDAYTRFDSFDDDGDGVDDRTVTQMLFDYQGLPEGGLGYLRLLQFDNEGAEMRVRTYSPSLEDYDADDPSLPAEDQDFVVSYETLGIEPRDKELVGDGFRAEVLTGAAIDGADAAEDGAVIGEALDAASGEVVSVAWAPGEGTHGWYVTATDAFGGEVRSEVRTVTLEAGDGGPGGGDQGGDDQGGGDQGGGDQGGVGSDAQGEDGLPRTGAEPWGLGLAVLLLLAGLALVLSRRLRRS</sequence>
<evidence type="ECO:0000313" key="6">
    <source>
        <dbReference type="Proteomes" id="UP000626982"/>
    </source>
</evidence>
<proteinExistence type="predicted"/>
<evidence type="ECO:0000256" key="3">
    <source>
        <dbReference type="SAM" id="SignalP"/>
    </source>
</evidence>
<dbReference type="InterPro" id="IPR029052">
    <property type="entry name" value="Metallo-depent_PP-like"/>
</dbReference>
<keyword evidence="6" id="KW-1185">Reference proteome</keyword>
<dbReference type="InterPro" id="IPR004843">
    <property type="entry name" value="Calcineurin-like_PHP"/>
</dbReference>
<dbReference type="PANTHER" id="PTHR43143">
    <property type="entry name" value="METALLOPHOSPHOESTERASE, CALCINEURIN SUPERFAMILY"/>
    <property type="match status" value="1"/>
</dbReference>
<dbReference type="SUPFAM" id="SSF56300">
    <property type="entry name" value="Metallo-dependent phosphatases"/>
    <property type="match status" value="1"/>
</dbReference>
<dbReference type="InterPro" id="IPR051918">
    <property type="entry name" value="STPP_CPPED1"/>
</dbReference>
<dbReference type="RefSeq" id="WP_188716082.1">
    <property type="nucleotide sequence ID" value="NZ_BAABBD010000001.1"/>
</dbReference>
<keyword evidence="2" id="KW-0812">Transmembrane</keyword>
<dbReference type="InterPro" id="IPR036415">
    <property type="entry name" value="Lamin_tail_dom_sf"/>
</dbReference>
<dbReference type="Pfam" id="PF00149">
    <property type="entry name" value="Metallophos"/>
    <property type="match status" value="1"/>
</dbReference>
<dbReference type="PROSITE" id="PS51841">
    <property type="entry name" value="LTD"/>
    <property type="match status" value="2"/>
</dbReference>
<dbReference type="SUPFAM" id="SSF74853">
    <property type="entry name" value="Lamin A/C globular tail domain"/>
    <property type="match status" value="1"/>
</dbReference>
<protein>
    <recommendedName>
        <fullName evidence="4">LTD domain-containing protein</fullName>
    </recommendedName>
</protein>
<name>A0ABQ2KCX9_9MICO</name>
<evidence type="ECO:0000259" key="4">
    <source>
        <dbReference type="PROSITE" id="PS51841"/>
    </source>
</evidence>
<dbReference type="InterPro" id="IPR013783">
    <property type="entry name" value="Ig-like_fold"/>
</dbReference>
<accession>A0ABQ2KCX9</accession>
<keyword evidence="3" id="KW-0732">Signal</keyword>
<comment type="caution">
    <text evidence="5">The sequence shown here is derived from an EMBL/GenBank/DDBJ whole genome shotgun (WGS) entry which is preliminary data.</text>
</comment>
<feature type="compositionally biased region" description="Gly residues" evidence="1">
    <location>
        <begin position="1429"/>
        <end position="1457"/>
    </location>
</feature>
<feature type="compositionally biased region" description="Pro residues" evidence="1">
    <location>
        <begin position="240"/>
        <end position="251"/>
    </location>
</feature>
<feature type="region of interest" description="Disordered" evidence="1">
    <location>
        <begin position="185"/>
        <end position="255"/>
    </location>
</feature>
<feature type="chain" id="PRO_5045472796" description="LTD domain-containing protein" evidence="3">
    <location>
        <begin position="37"/>
        <end position="1498"/>
    </location>
</feature>
<evidence type="ECO:0000313" key="5">
    <source>
        <dbReference type="EMBL" id="GGN79776.1"/>
    </source>
</evidence>
<feature type="transmembrane region" description="Helical" evidence="2">
    <location>
        <begin position="1474"/>
        <end position="1492"/>
    </location>
</feature>
<dbReference type="Gene3D" id="2.60.40.10">
    <property type="entry name" value="Immunoglobulins"/>
    <property type="match status" value="1"/>
</dbReference>
<dbReference type="Gene3D" id="3.60.21.10">
    <property type="match status" value="1"/>
</dbReference>
<gene>
    <name evidence="5" type="ORF">GCM10010968_06990</name>
</gene>
<feature type="signal peptide" evidence="3">
    <location>
        <begin position="1"/>
        <end position="36"/>
    </location>
</feature>
<dbReference type="InterPro" id="IPR011401">
    <property type="entry name" value="Pesterase_YvnB"/>
</dbReference>
<feature type="region of interest" description="Disordered" evidence="1">
    <location>
        <begin position="1038"/>
        <end position="1060"/>
    </location>
</feature>
<keyword evidence="2" id="KW-1133">Transmembrane helix</keyword>